<dbReference type="OrthoDB" id="71166at2759"/>
<dbReference type="Proteomes" id="UP000789524">
    <property type="component" value="Unassembled WGS sequence"/>
</dbReference>
<evidence type="ECO:0000313" key="2">
    <source>
        <dbReference type="Proteomes" id="UP000789524"/>
    </source>
</evidence>
<keyword evidence="2" id="KW-1185">Reference proteome</keyword>
<dbReference type="EMBL" id="CAKASE010000071">
    <property type="protein sequence ID" value="CAG9573859.1"/>
    <property type="molecule type" value="Genomic_DNA"/>
</dbReference>
<proteinExistence type="predicted"/>
<name>A0A8J2QXN7_9NEOP</name>
<evidence type="ECO:0000313" key="1">
    <source>
        <dbReference type="EMBL" id="CAG9573859.1"/>
    </source>
</evidence>
<protein>
    <submittedName>
        <fullName evidence="1">(African queen) hypothetical protein</fullName>
    </submittedName>
</protein>
<sequence>MAKAGFPVTTEQLIVSVEQYLKEIKRPCVLFNHGRPGRTWVKAIIRRNPTISKRISQDLTASRAKVTGDHLSEWYKRVYKELEDSVQA</sequence>
<gene>
    <name evidence="1" type="ORF">DCHRY22_LOCUS10707</name>
</gene>
<organism evidence="1 2">
    <name type="scientific">Danaus chrysippus</name>
    <name type="common">African queen</name>
    <dbReference type="NCBI Taxonomy" id="151541"/>
    <lineage>
        <taxon>Eukaryota</taxon>
        <taxon>Metazoa</taxon>
        <taxon>Ecdysozoa</taxon>
        <taxon>Arthropoda</taxon>
        <taxon>Hexapoda</taxon>
        <taxon>Insecta</taxon>
        <taxon>Pterygota</taxon>
        <taxon>Neoptera</taxon>
        <taxon>Endopterygota</taxon>
        <taxon>Lepidoptera</taxon>
        <taxon>Glossata</taxon>
        <taxon>Ditrysia</taxon>
        <taxon>Papilionoidea</taxon>
        <taxon>Nymphalidae</taxon>
        <taxon>Danainae</taxon>
        <taxon>Danaini</taxon>
        <taxon>Danaina</taxon>
        <taxon>Danaus</taxon>
        <taxon>Anosia</taxon>
    </lineage>
</organism>
<dbReference type="AlphaFoldDB" id="A0A8J2QXN7"/>
<comment type="caution">
    <text evidence="1">The sequence shown here is derived from an EMBL/GenBank/DDBJ whole genome shotgun (WGS) entry which is preliminary data.</text>
</comment>
<accession>A0A8J2QXN7</accession>
<reference evidence="1" key="1">
    <citation type="submission" date="2021-09" db="EMBL/GenBank/DDBJ databases">
        <authorList>
            <person name="Martin H S."/>
        </authorList>
    </citation>
    <scope>NUCLEOTIDE SEQUENCE</scope>
</reference>